<dbReference type="Proteomes" id="UP000553632">
    <property type="component" value="Unassembled WGS sequence"/>
</dbReference>
<organism evidence="2 3">
    <name type="scientific">Perkinsus olseni</name>
    <name type="common">Perkinsus atlanticus</name>
    <dbReference type="NCBI Taxonomy" id="32597"/>
    <lineage>
        <taxon>Eukaryota</taxon>
        <taxon>Sar</taxon>
        <taxon>Alveolata</taxon>
        <taxon>Perkinsozoa</taxon>
        <taxon>Perkinsea</taxon>
        <taxon>Perkinsida</taxon>
        <taxon>Perkinsidae</taxon>
        <taxon>Perkinsus</taxon>
    </lineage>
</organism>
<gene>
    <name evidence="2" type="primary">VPS45_6</name>
    <name evidence="2" type="ORF">FOZ63_023814</name>
</gene>
<dbReference type="GO" id="GO:0016192">
    <property type="term" value="P:vesicle-mediated transport"/>
    <property type="evidence" value="ECO:0007669"/>
    <property type="project" value="InterPro"/>
</dbReference>
<name>A0A7J6QTY3_PEROL</name>
<comment type="caution">
    <text evidence="2">The sequence shown here is derived from an EMBL/GenBank/DDBJ whole genome shotgun (WGS) entry which is preliminary data.</text>
</comment>
<dbReference type="InterPro" id="IPR036045">
    <property type="entry name" value="Sec1-like_sf"/>
</dbReference>
<dbReference type="InterPro" id="IPR001619">
    <property type="entry name" value="Sec1-like"/>
</dbReference>
<dbReference type="Gene3D" id="3.40.50.1910">
    <property type="match status" value="1"/>
</dbReference>
<evidence type="ECO:0000313" key="2">
    <source>
        <dbReference type="EMBL" id="KAF4711621.1"/>
    </source>
</evidence>
<protein>
    <submittedName>
        <fullName evidence="2">Vacuolar protein sorting-associated protein 45</fullName>
    </submittedName>
</protein>
<evidence type="ECO:0000313" key="3">
    <source>
        <dbReference type="Proteomes" id="UP000553632"/>
    </source>
</evidence>
<feature type="non-terminal residue" evidence="2">
    <location>
        <position position="141"/>
    </location>
</feature>
<dbReference type="AlphaFoldDB" id="A0A7J6QTY3"/>
<dbReference type="Pfam" id="PF00995">
    <property type="entry name" value="Sec1"/>
    <property type="match status" value="1"/>
</dbReference>
<dbReference type="EMBL" id="JABANO010030590">
    <property type="protein sequence ID" value="KAF4711621.1"/>
    <property type="molecule type" value="Genomic_DNA"/>
</dbReference>
<feature type="non-terminal residue" evidence="2">
    <location>
        <position position="1"/>
    </location>
</feature>
<proteinExistence type="inferred from homology"/>
<comment type="similarity">
    <text evidence="1">Belongs to the STXBP/unc-18/SEC1 family.</text>
</comment>
<keyword evidence="3" id="KW-1185">Reference proteome</keyword>
<dbReference type="InterPro" id="IPR027482">
    <property type="entry name" value="Sec1-like_dom2"/>
</dbReference>
<sequence length="141" mass="14717">YPSSSGAAAALARRLGLAGSTENVYTQHRSPISITAEQALKGKVKEQDYVAVVGSKGRLNGVENMRPSLLLVFMVGGCTFEEARDIDTLNDQLASATTASGATSQQSTEKQPAIVLGGSTVHNSKSFLADVAQLSRLHGPS</sequence>
<evidence type="ECO:0000256" key="1">
    <source>
        <dbReference type="ARBA" id="ARBA00009884"/>
    </source>
</evidence>
<reference evidence="2 3" key="1">
    <citation type="submission" date="2020-04" db="EMBL/GenBank/DDBJ databases">
        <title>Perkinsus olseni comparative genomics.</title>
        <authorList>
            <person name="Bogema D.R."/>
        </authorList>
    </citation>
    <scope>NUCLEOTIDE SEQUENCE [LARGE SCALE GENOMIC DNA]</scope>
    <source>
        <strain evidence="2 3">ATCC PRA-207</strain>
    </source>
</reference>
<accession>A0A7J6QTY3</accession>
<dbReference type="SUPFAM" id="SSF56815">
    <property type="entry name" value="Sec1/munc18-like (SM) proteins"/>
    <property type="match status" value="1"/>
</dbReference>